<dbReference type="SUPFAM" id="SSF51156">
    <property type="entry name" value="Insect cysteine-rich antifreeze protein"/>
    <property type="match status" value="1"/>
</dbReference>
<keyword evidence="3" id="KW-1185">Reference proteome</keyword>
<dbReference type="Pfam" id="PF01187">
    <property type="entry name" value="MIF"/>
    <property type="match status" value="1"/>
</dbReference>
<gene>
    <name evidence="2" type="ORF">BSL78_21658</name>
</gene>
<dbReference type="Proteomes" id="UP000230750">
    <property type="component" value="Unassembled WGS sequence"/>
</dbReference>
<evidence type="ECO:0000256" key="1">
    <source>
        <dbReference type="ARBA" id="ARBA00005851"/>
    </source>
</evidence>
<sequence length="350" mass="39142">MPCIEIYTNLPNGRIPEKFHPDVTDFFCGLLGKEPRGVVLSVYPDQRISLGTDIHEECVVVQIYNAEEFLVAKANKEFIKKVTDKLSTVFKIKHESHETQRDPCPQREPCPQRDPCPQREPCPEGTMSTEDPCSQSVPCPQRDPCLQSVPCPQRDPCSQSVPCPQKDPCPQRDPCSQSVPCPQRDPCSQSVPCPQRDPCSQSVSCPQKDLCLQNVPCPQSDPCLQSVPCPQRDPCSQSVPCSQKDPCLQSLPCPQRDPCPQRELGGQALGGELGGIVRKERVNYSFRRKCDWCVNFICQYMVRKNICVVDIIDVTYRLYTDRFAGRKGAFPVAFQVSGGTANCKLETVYT</sequence>
<reference evidence="2 3" key="1">
    <citation type="journal article" date="2017" name="PLoS Biol.">
        <title>The sea cucumber genome provides insights into morphological evolution and visceral regeneration.</title>
        <authorList>
            <person name="Zhang X."/>
            <person name="Sun L."/>
            <person name="Yuan J."/>
            <person name="Sun Y."/>
            <person name="Gao Y."/>
            <person name="Zhang L."/>
            <person name="Li S."/>
            <person name="Dai H."/>
            <person name="Hamel J.F."/>
            <person name="Liu C."/>
            <person name="Yu Y."/>
            <person name="Liu S."/>
            <person name="Lin W."/>
            <person name="Guo K."/>
            <person name="Jin S."/>
            <person name="Xu P."/>
            <person name="Storey K.B."/>
            <person name="Huan P."/>
            <person name="Zhang T."/>
            <person name="Zhou Y."/>
            <person name="Zhang J."/>
            <person name="Lin C."/>
            <person name="Li X."/>
            <person name="Xing L."/>
            <person name="Huo D."/>
            <person name="Sun M."/>
            <person name="Wang L."/>
            <person name="Mercier A."/>
            <person name="Li F."/>
            <person name="Yang H."/>
            <person name="Xiang J."/>
        </authorList>
    </citation>
    <scope>NUCLEOTIDE SEQUENCE [LARGE SCALE GENOMIC DNA]</scope>
    <source>
        <strain evidence="2">Shaxun</strain>
        <tissue evidence="2">Muscle</tissue>
    </source>
</reference>
<protein>
    <submittedName>
        <fullName evidence="2">Putative cell surface glycoprotein 1-like</fullName>
    </submittedName>
</protein>
<dbReference type="EMBL" id="MRZV01001014">
    <property type="protein sequence ID" value="PIK41500.1"/>
    <property type="molecule type" value="Genomic_DNA"/>
</dbReference>
<evidence type="ECO:0000313" key="2">
    <source>
        <dbReference type="EMBL" id="PIK41500.1"/>
    </source>
</evidence>
<organism evidence="2 3">
    <name type="scientific">Stichopus japonicus</name>
    <name type="common">Sea cucumber</name>
    <dbReference type="NCBI Taxonomy" id="307972"/>
    <lineage>
        <taxon>Eukaryota</taxon>
        <taxon>Metazoa</taxon>
        <taxon>Echinodermata</taxon>
        <taxon>Eleutherozoa</taxon>
        <taxon>Echinozoa</taxon>
        <taxon>Holothuroidea</taxon>
        <taxon>Aspidochirotacea</taxon>
        <taxon>Aspidochirotida</taxon>
        <taxon>Stichopodidae</taxon>
        <taxon>Apostichopus</taxon>
    </lineage>
</organism>
<dbReference type="InterPro" id="IPR014347">
    <property type="entry name" value="Tautomerase/MIF_sf"/>
</dbReference>
<dbReference type="OrthoDB" id="9990546at2759"/>
<dbReference type="InterPro" id="IPR001398">
    <property type="entry name" value="Macrophage_inhib_fac"/>
</dbReference>
<accession>A0A2G8K0H9</accession>
<comment type="similarity">
    <text evidence="1">Belongs to the MIF family.</text>
</comment>
<dbReference type="STRING" id="307972.A0A2G8K0H9"/>
<dbReference type="Gene3D" id="2.160.20.50">
    <property type="entry name" value="Insect antifreeze protein"/>
    <property type="match status" value="1"/>
</dbReference>
<dbReference type="Gene3D" id="3.30.429.10">
    <property type="entry name" value="Macrophage Migration Inhibitory Factor"/>
    <property type="match status" value="1"/>
</dbReference>
<dbReference type="InterPro" id="IPR016133">
    <property type="entry name" value="Insect_cyst_antifreeze_prot"/>
</dbReference>
<dbReference type="SUPFAM" id="SSF55331">
    <property type="entry name" value="Tautomerase/MIF"/>
    <property type="match status" value="1"/>
</dbReference>
<name>A0A2G8K0H9_STIJA</name>
<comment type="caution">
    <text evidence="2">The sequence shown here is derived from an EMBL/GenBank/DDBJ whole genome shotgun (WGS) entry which is preliminary data.</text>
</comment>
<evidence type="ECO:0000313" key="3">
    <source>
        <dbReference type="Proteomes" id="UP000230750"/>
    </source>
</evidence>
<proteinExistence type="inferred from homology"/>
<dbReference type="AlphaFoldDB" id="A0A2G8K0H9"/>